<evidence type="ECO:0008006" key="6">
    <source>
        <dbReference type="Google" id="ProtNLM"/>
    </source>
</evidence>
<dbReference type="PANTHER" id="PTHR12236">
    <property type="entry name" value="STRUCTURAL CONTITUENT OF CUTICLE"/>
    <property type="match status" value="1"/>
</dbReference>
<feature type="region of interest" description="Disordered" evidence="3">
    <location>
        <begin position="55"/>
        <end position="189"/>
    </location>
</feature>
<name>A0AAE1ELH2_PETCI</name>
<feature type="compositionally biased region" description="Low complexity" evidence="3">
    <location>
        <begin position="224"/>
        <end position="243"/>
    </location>
</feature>
<sequence length="275" mass="28131">MILKRRRTLIRKGKSSRCHPPTLVLTSVTSQTSALFVCVVLGVAAAAPQDGGYSYQAPSAPSSRQGGGQFSGGPSTGQGGGQFSGFPSSRQGGGQFSGGPSTGQGGGQFSGFPSSRQGGGQYSGGPSSGQGSGQFSGFPSSRQGAGQYSGGPSSPAQYNFQWDVNDASSGNFYGHQEQRDGDNTQGSYYVQLPDSRLMRVEYYADQTGYHPTVTFEGEAQYPTASAPGRSYSPPAPAGSYSPPSSAPAPTPSRSYSPPTAGSRAAPSNLYSAPGK</sequence>
<keyword evidence="1 2" id="KW-0193">Cuticle</keyword>
<dbReference type="InterPro" id="IPR000618">
    <property type="entry name" value="Insect_cuticle"/>
</dbReference>
<dbReference type="PROSITE" id="PS51155">
    <property type="entry name" value="CHIT_BIND_RR_2"/>
    <property type="match status" value="1"/>
</dbReference>
<evidence type="ECO:0000313" key="4">
    <source>
        <dbReference type="EMBL" id="KAK3855015.1"/>
    </source>
</evidence>
<evidence type="ECO:0000256" key="3">
    <source>
        <dbReference type="SAM" id="MobiDB-lite"/>
    </source>
</evidence>
<feature type="compositionally biased region" description="Low complexity" evidence="3">
    <location>
        <begin position="135"/>
        <end position="144"/>
    </location>
</feature>
<dbReference type="GO" id="GO:0042302">
    <property type="term" value="F:structural constituent of cuticle"/>
    <property type="evidence" value="ECO:0007669"/>
    <property type="project" value="UniProtKB-UniRule"/>
</dbReference>
<keyword evidence="5" id="KW-1185">Reference proteome</keyword>
<feature type="compositionally biased region" description="Polar residues" evidence="3">
    <location>
        <begin position="150"/>
        <end position="171"/>
    </location>
</feature>
<accession>A0AAE1ELH2</accession>
<feature type="compositionally biased region" description="Gly residues" evidence="3">
    <location>
        <begin position="117"/>
        <end position="134"/>
    </location>
</feature>
<feature type="compositionally biased region" description="Low complexity" evidence="3">
    <location>
        <begin position="251"/>
        <end position="260"/>
    </location>
</feature>
<evidence type="ECO:0000256" key="2">
    <source>
        <dbReference type="PROSITE-ProRule" id="PRU00497"/>
    </source>
</evidence>
<protein>
    <recommendedName>
        <fullName evidence="6">Pro-resilin</fullName>
    </recommendedName>
</protein>
<proteinExistence type="predicted"/>
<dbReference type="EMBL" id="JAWQEG010006382">
    <property type="protein sequence ID" value="KAK3855015.1"/>
    <property type="molecule type" value="Genomic_DNA"/>
</dbReference>
<dbReference type="GO" id="GO:0031012">
    <property type="term" value="C:extracellular matrix"/>
    <property type="evidence" value="ECO:0007669"/>
    <property type="project" value="TreeGrafter"/>
</dbReference>
<evidence type="ECO:0000313" key="5">
    <source>
        <dbReference type="Proteomes" id="UP001286313"/>
    </source>
</evidence>
<feature type="region of interest" description="Disordered" evidence="3">
    <location>
        <begin position="220"/>
        <end position="275"/>
    </location>
</feature>
<gene>
    <name evidence="4" type="ORF">Pcinc_038553</name>
</gene>
<dbReference type="InterPro" id="IPR051217">
    <property type="entry name" value="Insect_Cuticle_Struc_Prot"/>
</dbReference>
<evidence type="ECO:0000256" key="1">
    <source>
        <dbReference type="ARBA" id="ARBA00022460"/>
    </source>
</evidence>
<organism evidence="4 5">
    <name type="scientific">Petrolisthes cinctipes</name>
    <name type="common">Flat porcelain crab</name>
    <dbReference type="NCBI Taxonomy" id="88211"/>
    <lineage>
        <taxon>Eukaryota</taxon>
        <taxon>Metazoa</taxon>
        <taxon>Ecdysozoa</taxon>
        <taxon>Arthropoda</taxon>
        <taxon>Crustacea</taxon>
        <taxon>Multicrustacea</taxon>
        <taxon>Malacostraca</taxon>
        <taxon>Eumalacostraca</taxon>
        <taxon>Eucarida</taxon>
        <taxon>Decapoda</taxon>
        <taxon>Pleocyemata</taxon>
        <taxon>Anomura</taxon>
        <taxon>Galatheoidea</taxon>
        <taxon>Porcellanidae</taxon>
        <taxon>Petrolisthes</taxon>
    </lineage>
</organism>
<dbReference type="Pfam" id="PF00379">
    <property type="entry name" value="Chitin_bind_4"/>
    <property type="match status" value="1"/>
</dbReference>
<dbReference type="AlphaFoldDB" id="A0AAE1ELH2"/>
<dbReference type="GO" id="GO:0005615">
    <property type="term" value="C:extracellular space"/>
    <property type="evidence" value="ECO:0007669"/>
    <property type="project" value="TreeGrafter"/>
</dbReference>
<dbReference type="PANTHER" id="PTHR12236:SF79">
    <property type="entry name" value="CUTICULAR PROTEIN 50CB-RELATED"/>
    <property type="match status" value="1"/>
</dbReference>
<reference evidence="4" key="1">
    <citation type="submission" date="2023-10" db="EMBL/GenBank/DDBJ databases">
        <title>Genome assemblies of two species of porcelain crab, Petrolisthes cinctipes and Petrolisthes manimaculis (Anomura: Porcellanidae).</title>
        <authorList>
            <person name="Angst P."/>
        </authorList>
    </citation>
    <scope>NUCLEOTIDE SEQUENCE</scope>
    <source>
        <strain evidence="4">PB745_01</strain>
        <tissue evidence="4">Gill</tissue>
    </source>
</reference>
<dbReference type="Proteomes" id="UP001286313">
    <property type="component" value="Unassembled WGS sequence"/>
</dbReference>
<feature type="compositionally biased region" description="Gly residues" evidence="3">
    <location>
        <begin position="65"/>
        <end position="83"/>
    </location>
</feature>
<feature type="compositionally biased region" description="Gly residues" evidence="3">
    <location>
        <begin position="91"/>
        <end position="109"/>
    </location>
</feature>
<comment type="caution">
    <text evidence="4">The sequence shown here is derived from an EMBL/GenBank/DDBJ whole genome shotgun (WGS) entry which is preliminary data.</text>
</comment>